<dbReference type="CDD" id="cd03216">
    <property type="entry name" value="ABC_Carb_Monos_I"/>
    <property type="match status" value="1"/>
</dbReference>
<keyword evidence="2" id="KW-0067">ATP-binding</keyword>
<feature type="domain" description="ABC transporter" evidence="3">
    <location>
        <begin position="7"/>
        <end position="248"/>
    </location>
</feature>
<evidence type="ECO:0000259" key="3">
    <source>
        <dbReference type="PROSITE" id="PS50893"/>
    </source>
</evidence>
<dbReference type="GO" id="GO:0016887">
    <property type="term" value="F:ATP hydrolysis activity"/>
    <property type="evidence" value="ECO:0007669"/>
    <property type="project" value="InterPro"/>
</dbReference>
<dbReference type="PROSITE" id="PS50893">
    <property type="entry name" value="ABC_TRANSPORTER_2"/>
    <property type="match status" value="2"/>
</dbReference>
<organism evidence="4">
    <name type="scientific">marine sediment metagenome</name>
    <dbReference type="NCBI Taxonomy" id="412755"/>
    <lineage>
        <taxon>unclassified sequences</taxon>
        <taxon>metagenomes</taxon>
        <taxon>ecological metagenomes</taxon>
    </lineage>
</organism>
<dbReference type="AlphaFoldDB" id="X1AXY1"/>
<dbReference type="EMBL" id="BART01001216">
    <property type="protein sequence ID" value="GAG64636.1"/>
    <property type="molecule type" value="Genomic_DNA"/>
</dbReference>
<dbReference type="InterPro" id="IPR003439">
    <property type="entry name" value="ABC_transporter-like_ATP-bd"/>
</dbReference>
<dbReference type="Pfam" id="PF00005">
    <property type="entry name" value="ABC_tran"/>
    <property type="match status" value="2"/>
</dbReference>
<evidence type="ECO:0000256" key="2">
    <source>
        <dbReference type="ARBA" id="ARBA00022840"/>
    </source>
</evidence>
<sequence>MKIINIVETVNITKKYGELTANNNINLIVAEGEIKAIVGENGAGKSTLMNMLYGLSRPTSGKIFIREKEVDFFTPLDAINAGIGMVHQHFKLVPSLTICENILLGVEIMYKGKLGKLPFIDSKKAYEKVQKVSDKFKIDLNLKDKVKDISIGLKQRVEIMKMLYRNVNILILDEPTAVLTPQEVDDLIIDLKELKDKGKTIIFISHKLSEVMEVSDSIIIIRRGRVIGDVKTRDITEQEIAQIMVGRDVVLRVNKDEIGCSNNDVIYKLENISTKNMLGKEVLSDINIEVKKGEILGIAGVEGNGQNELVMILTGLMISTKGKIIFNSKNITNWWPADIREAGIGIIHEDRYAQCLCRDMTISENIIAGYHRNPDVSKHGMMRYGEIAKKRDRLVKEYDIRIANPDGNVSQLSGGNAQKLIIAREFDPNPKLLIAYQPTHGLDVGSIEFVHNKILELRKQGAGVVMVSSDLTEIMSLSDRIAVMYNGRIIDEVDAHKTNTAEIGMLMAGITNKRSNQI</sequence>
<dbReference type="InterPro" id="IPR017871">
    <property type="entry name" value="ABC_transporter-like_CS"/>
</dbReference>
<dbReference type="SMART" id="SM00382">
    <property type="entry name" value="AAA"/>
    <property type="match status" value="1"/>
</dbReference>
<dbReference type="PANTHER" id="PTHR43790">
    <property type="entry name" value="CARBOHYDRATE TRANSPORT ATP-BINDING PROTEIN MG119-RELATED"/>
    <property type="match status" value="1"/>
</dbReference>
<dbReference type="InterPro" id="IPR003593">
    <property type="entry name" value="AAA+_ATPase"/>
</dbReference>
<dbReference type="PROSITE" id="PS00211">
    <property type="entry name" value="ABC_TRANSPORTER_1"/>
    <property type="match status" value="1"/>
</dbReference>
<dbReference type="Gene3D" id="3.40.50.300">
    <property type="entry name" value="P-loop containing nucleotide triphosphate hydrolases"/>
    <property type="match status" value="2"/>
</dbReference>
<evidence type="ECO:0000256" key="1">
    <source>
        <dbReference type="ARBA" id="ARBA00022741"/>
    </source>
</evidence>
<dbReference type="PANTHER" id="PTHR43790:SF4">
    <property type="entry name" value="GUANOSINE IMPORT ATP-BINDING PROTEIN NUPO"/>
    <property type="match status" value="1"/>
</dbReference>
<keyword evidence="1" id="KW-0547">Nucleotide-binding</keyword>
<name>X1AXY1_9ZZZZ</name>
<comment type="caution">
    <text evidence="4">The sequence shown here is derived from an EMBL/GenBank/DDBJ whole genome shotgun (WGS) entry which is preliminary data.</text>
</comment>
<proteinExistence type="predicted"/>
<dbReference type="SUPFAM" id="SSF52540">
    <property type="entry name" value="P-loop containing nucleoside triphosphate hydrolases"/>
    <property type="match status" value="2"/>
</dbReference>
<dbReference type="CDD" id="cd03215">
    <property type="entry name" value="ABC_Carb_Monos_II"/>
    <property type="match status" value="1"/>
</dbReference>
<evidence type="ECO:0000313" key="4">
    <source>
        <dbReference type="EMBL" id="GAG64636.1"/>
    </source>
</evidence>
<dbReference type="GO" id="GO:0005524">
    <property type="term" value="F:ATP binding"/>
    <property type="evidence" value="ECO:0007669"/>
    <property type="project" value="UniProtKB-KW"/>
</dbReference>
<gene>
    <name evidence="4" type="ORF">S01H4_04509</name>
</gene>
<dbReference type="InterPro" id="IPR050107">
    <property type="entry name" value="ABC_carbohydrate_import_ATPase"/>
</dbReference>
<protein>
    <recommendedName>
        <fullName evidence="3">ABC transporter domain-containing protein</fullName>
    </recommendedName>
</protein>
<dbReference type="InterPro" id="IPR027417">
    <property type="entry name" value="P-loop_NTPase"/>
</dbReference>
<accession>X1AXY1</accession>
<reference evidence="4" key="1">
    <citation type="journal article" date="2014" name="Front. Microbiol.">
        <title>High frequency of phylogenetically diverse reductive dehalogenase-homologous genes in deep subseafloor sedimentary metagenomes.</title>
        <authorList>
            <person name="Kawai M."/>
            <person name="Futagami T."/>
            <person name="Toyoda A."/>
            <person name="Takaki Y."/>
            <person name="Nishi S."/>
            <person name="Hori S."/>
            <person name="Arai W."/>
            <person name="Tsubouchi T."/>
            <person name="Morono Y."/>
            <person name="Uchiyama I."/>
            <person name="Ito T."/>
            <person name="Fujiyama A."/>
            <person name="Inagaki F."/>
            <person name="Takami H."/>
        </authorList>
    </citation>
    <scope>NUCLEOTIDE SEQUENCE</scope>
    <source>
        <strain evidence="4">Expedition CK06-06</strain>
    </source>
</reference>
<feature type="domain" description="ABC transporter" evidence="3">
    <location>
        <begin position="267"/>
        <end position="511"/>
    </location>
</feature>